<organism evidence="3 4">
    <name type="scientific">Anopheles coluzzii</name>
    <name type="common">African malaria mosquito</name>
    <dbReference type="NCBI Taxonomy" id="1518534"/>
    <lineage>
        <taxon>Eukaryota</taxon>
        <taxon>Metazoa</taxon>
        <taxon>Ecdysozoa</taxon>
        <taxon>Arthropoda</taxon>
        <taxon>Hexapoda</taxon>
        <taxon>Insecta</taxon>
        <taxon>Pterygota</taxon>
        <taxon>Neoptera</taxon>
        <taxon>Endopterygota</taxon>
        <taxon>Diptera</taxon>
        <taxon>Nematocera</taxon>
        <taxon>Culicoidea</taxon>
        <taxon>Culicidae</taxon>
        <taxon>Anophelinae</taxon>
        <taxon>Anopheles</taxon>
    </lineage>
</organism>
<sequence>MKTEEGIASRLKKVGRPRKSTLSLSIDYEPEEKSDRKIRRFHKNVLTKETILKFIAVMERTPCLWNPNDPAYKKKQERKSEAWREVSKMVGVSAAKLRSKWAALKSTYRAHRTKFDKQIPFAWYAYDAMSFLEGLLDKKPSPAFVAVDPKDHASELNDETKSEVVHCEEDDYGSKYIIEEIVDQAAVQPEPQDKGMHIESITTSSSTSSSSTSGSSSSSSSTTTSTPFIVQAVQGQVDRLCWPQPDRCKLFSQCVGMRMVNFSLQQQSFAEKMINDILFEGEQGRLTAEHVYSVELEMQRLRSAMWFQSA</sequence>
<dbReference type="PANTHER" id="PTHR12243:SF69">
    <property type="entry name" value="SI:CH73-59F11.3"/>
    <property type="match status" value="1"/>
</dbReference>
<name>A0A6E8W4T4_ANOCL</name>
<feature type="region of interest" description="Disordered" evidence="1">
    <location>
        <begin position="200"/>
        <end position="225"/>
    </location>
</feature>
<dbReference type="AlphaFoldDB" id="A0A6E8W4T4"/>
<dbReference type="Pfam" id="PF10545">
    <property type="entry name" value="MADF_DNA_bdg"/>
    <property type="match status" value="1"/>
</dbReference>
<dbReference type="InterPro" id="IPR006578">
    <property type="entry name" value="MADF-dom"/>
</dbReference>
<dbReference type="GO" id="GO:0006357">
    <property type="term" value="P:regulation of transcription by RNA polymerase II"/>
    <property type="evidence" value="ECO:0007669"/>
    <property type="project" value="TreeGrafter"/>
</dbReference>
<evidence type="ECO:0000313" key="3">
    <source>
        <dbReference type="EnsemblMetazoa" id="ACON011339-PA"/>
    </source>
</evidence>
<dbReference type="Proteomes" id="UP001105220">
    <property type="component" value="Unplaced"/>
</dbReference>
<evidence type="ECO:0000259" key="2">
    <source>
        <dbReference type="PROSITE" id="PS51029"/>
    </source>
</evidence>
<dbReference type="InterPro" id="IPR039353">
    <property type="entry name" value="TF_Adf1"/>
</dbReference>
<dbReference type="VEuPathDB" id="VectorBase:ACMO_002454"/>
<dbReference type="PANTHER" id="PTHR12243">
    <property type="entry name" value="MADF DOMAIN TRANSCRIPTION FACTOR"/>
    <property type="match status" value="1"/>
</dbReference>
<dbReference type="GO" id="GO:0005634">
    <property type="term" value="C:nucleus"/>
    <property type="evidence" value="ECO:0007669"/>
    <property type="project" value="TreeGrafter"/>
</dbReference>
<proteinExistence type="predicted"/>
<dbReference type="EnsemblMetazoa" id="ACON011339-RA">
    <property type="protein sequence ID" value="ACON011339-PA"/>
    <property type="gene ID" value="ACON011339"/>
</dbReference>
<dbReference type="VEuPathDB" id="VectorBase:ACON011339"/>
<dbReference type="GO" id="GO:0005667">
    <property type="term" value="C:transcription regulator complex"/>
    <property type="evidence" value="ECO:0007669"/>
    <property type="project" value="TreeGrafter"/>
</dbReference>
<evidence type="ECO:0000256" key="1">
    <source>
        <dbReference type="SAM" id="MobiDB-lite"/>
    </source>
</evidence>
<reference evidence="3" key="2">
    <citation type="submission" date="2020-05" db="UniProtKB">
        <authorList>
            <consortium name="EnsemblMetazoa"/>
        </authorList>
    </citation>
    <scope>IDENTIFICATION</scope>
    <source>
        <strain evidence="3">Ngousso</strain>
    </source>
</reference>
<accession>A0A6E8W4T4</accession>
<feature type="domain" description="MADF" evidence="2">
    <location>
        <begin position="53"/>
        <end position="137"/>
    </location>
</feature>
<dbReference type="SMART" id="SM00595">
    <property type="entry name" value="MADF"/>
    <property type="match status" value="1"/>
</dbReference>
<evidence type="ECO:0000313" key="4">
    <source>
        <dbReference type="Proteomes" id="UP001105220"/>
    </source>
</evidence>
<dbReference type="VEuPathDB" id="VectorBase:ACON2_030707"/>
<keyword evidence="4" id="KW-1185">Reference proteome</keyword>
<dbReference type="PROSITE" id="PS51029">
    <property type="entry name" value="MADF"/>
    <property type="match status" value="1"/>
</dbReference>
<reference key="1">
    <citation type="journal article" date="2019" name="Genes (Basel)">
        <title>A High-Quality De novo Genome Assembly from a Single Mosquito Using PacBio Sequencing.</title>
        <authorList>
            <person name="Kingan S.B."/>
            <person name="Heaton H."/>
            <person name="Cudini J."/>
            <person name="Lambert C.C."/>
            <person name="Baybayan P."/>
            <person name="Galvin B.D."/>
            <person name="Durbin R."/>
            <person name="Korlach J."/>
            <person name="Lawniczak M.K.N."/>
        </authorList>
    </citation>
    <scope>NUCLEOTIDE SEQUENCE [LARGE SCALE GENOMIC DNA]</scope>
    <source>
        <strain>Mali-NIH</strain>
    </source>
</reference>
<protein>
    <submittedName>
        <fullName evidence="3">MADF domain-containing protein</fullName>
    </submittedName>
</protein>